<name>A0AA42SUE2_AQUAC</name>
<dbReference type="Gene3D" id="3.30.70.2520">
    <property type="match status" value="1"/>
</dbReference>
<comment type="caution">
    <text evidence="5">The sequence shown here is derived from an EMBL/GenBank/DDBJ whole genome shotgun (WGS) entry which is preliminary data.</text>
</comment>
<reference evidence="5" key="1">
    <citation type="submission" date="2022-09" db="EMBL/GenBank/DDBJ databases">
        <title>Intensive care unit water sources are persistently colonized with multi-drug resistant bacteria and are the site of extensive horizontal gene transfer of antibiotic resistance genes.</title>
        <authorList>
            <person name="Diorio-Toth L."/>
        </authorList>
    </citation>
    <scope>NUCLEOTIDE SEQUENCE</scope>
    <source>
        <strain evidence="5">GD03990</strain>
    </source>
</reference>
<dbReference type="PROSITE" id="PS51318">
    <property type="entry name" value="TAT"/>
    <property type="match status" value="1"/>
</dbReference>
<keyword evidence="1" id="KW-0285">Flavoprotein</keyword>
<evidence type="ECO:0000259" key="4">
    <source>
        <dbReference type="PROSITE" id="PS51387"/>
    </source>
</evidence>
<dbReference type="NCBIfam" id="TIGR01679">
    <property type="entry name" value="bact_FAD_ox"/>
    <property type="match status" value="1"/>
</dbReference>
<dbReference type="InterPro" id="IPR016169">
    <property type="entry name" value="FAD-bd_PCMH_sub2"/>
</dbReference>
<dbReference type="GO" id="GO:0071949">
    <property type="term" value="F:FAD binding"/>
    <property type="evidence" value="ECO:0007669"/>
    <property type="project" value="InterPro"/>
</dbReference>
<feature type="signal peptide" evidence="3">
    <location>
        <begin position="1"/>
        <end position="27"/>
    </location>
</feature>
<dbReference type="PANTHER" id="PTHR43762:SF1">
    <property type="entry name" value="D-ARABINONO-1,4-LACTONE OXIDASE"/>
    <property type="match status" value="1"/>
</dbReference>
<keyword evidence="2" id="KW-0560">Oxidoreductase</keyword>
<dbReference type="PROSITE" id="PS51387">
    <property type="entry name" value="FAD_PCMH"/>
    <property type="match status" value="1"/>
</dbReference>
<dbReference type="GO" id="GO:0016020">
    <property type="term" value="C:membrane"/>
    <property type="evidence" value="ECO:0007669"/>
    <property type="project" value="InterPro"/>
</dbReference>
<dbReference type="InterPro" id="IPR006094">
    <property type="entry name" value="Oxid_FAD_bind_N"/>
</dbReference>
<dbReference type="GO" id="GO:0003885">
    <property type="term" value="F:D-arabinono-1,4-lactone oxidase activity"/>
    <property type="evidence" value="ECO:0007669"/>
    <property type="project" value="InterPro"/>
</dbReference>
<keyword evidence="1" id="KW-0274">FAD</keyword>
<evidence type="ECO:0000313" key="5">
    <source>
        <dbReference type="EMBL" id="MDH1055726.1"/>
    </source>
</evidence>
<accession>A0AA42SUE2</accession>
<dbReference type="PANTHER" id="PTHR43762">
    <property type="entry name" value="L-GULONOLACTONE OXIDASE"/>
    <property type="match status" value="1"/>
</dbReference>
<evidence type="ECO:0000256" key="3">
    <source>
        <dbReference type="SAM" id="SignalP"/>
    </source>
</evidence>
<dbReference type="Pfam" id="PF04030">
    <property type="entry name" value="ALO"/>
    <property type="match status" value="1"/>
</dbReference>
<dbReference type="SUPFAM" id="SSF56176">
    <property type="entry name" value="FAD-binding/transporter-associated domain-like"/>
    <property type="match status" value="1"/>
</dbReference>
<dbReference type="InterPro" id="IPR016167">
    <property type="entry name" value="FAD-bd_PCMH_sub1"/>
</dbReference>
<dbReference type="AlphaFoldDB" id="A0AA42SUE2"/>
<keyword evidence="3" id="KW-0732">Signal</keyword>
<dbReference type="PIRSF" id="PIRSF000136">
    <property type="entry name" value="LGO_GLO"/>
    <property type="match status" value="1"/>
</dbReference>
<evidence type="ECO:0000256" key="2">
    <source>
        <dbReference type="ARBA" id="ARBA00023002"/>
    </source>
</evidence>
<dbReference type="InterPro" id="IPR016166">
    <property type="entry name" value="FAD-bd_PCMH"/>
</dbReference>
<feature type="chain" id="PRO_5041368482" evidence="3">
    <location>
        <begin position="28"/>
        <end position="461"/>
    </location>
</feature>
<dbReference type="Gene3D" id="3.30.43.10">
    <property type="entry name" value="Uridine Diphospho-n-acetylenolpyruvylglucosamine Reductase, domain 2"/>
    <property type="match status" value="1"/>
</dbReference>
<dbReference type="Pfam" id="PF01565">
    <property type="entry name" value="FAD_binding_4"/>
    <property type="match status" value="1"/>
</dbReference>
<feature type="domain" description="FAD-binding PCMH-type" evidence="4">
    <location>
        <begin position="43"/>
        <end position="210"/>
    </location>
</feature>
<dbReference type="InterPro" id="IPR010031">
    <property type="entry name" value="FAD_lactone_oxidase-like"/>
</dbReference>
<dbReference type="Proteomes" id="UP001158730">
    <property type="component" value="Unassembled WGS sequence"/>
</dbReference>
<dbReference type="InterPro" id="IPR016171">
    <property type="entry name" value="Vanillyl_alc_oxidase_C-sub2"/>
</dbReference>
<dbReference type="InterPro" id="IPR007173">
    <property type="entry name" value="ALO_C"/>
</dbReference>
<protein>
    <submittedName>
        <fullName evidence="5">FAD-binding protein</fullName>
    </submittedName>
</protein>
<dbReference type="FunFam" id="3.30.70.2520:FF:000002">
    <property type="entry name" value="FAD-linked oxidoreductase"/>
    <property type="match status" value="1"/>
</dbReference>
<dbReference type="InterPro" id="IPR006311">
    <property type="entry name" value="TAT_signal"/>
</dbReference>
<dbReference type="InterPro" id="IPR036318">
    <property type="entry name" value="FAD-bd_PCMH-like_sf"/>
</dbReference>
<dbReference type="Gene3D" id="3.30.465.10">
    <property type="match status" value="1"/>
</dbReference>
<evidence type="ECO:0000313" key="6">
    <source>
        <dbReference type="Proteomes" id="UP001158730"/>
    </source>
</evidence>
<dbReference type="Gene3D" id="1.10.45.10">
    <property type="entry name" value="Vanillyl-alcohol Oxidase, Chain A, domain 4"/>
    <property type="match status" value="1"/>
</dbReference>
<proteinExistence type="predicted"/>
<evidence type="ECO:0000256" key="1">
    <source>
        <dbReference type="ARBA" id="ARBA00022827"/>
    </source>
</evidence>
<dbReference type="RefSeq" id="WP_280054256.1">
    <property type="nucleotide sequence ID" value="NZ_JAOBYN010000011.1"/>
</dbReference>
<organism evidence="5 6">
    <name type="scientific">Aquipseudomonas alcaligenes</name>
    <name type="common">Pseudomonas alcaligenes</name>
    <dbReference type="NCBI Taxonomy" id="43263"/>
    <lineage>
        <taxon>Bacteria</taxon>
        <taxon>Pseudomonadati</taxon>
        <taxon>Pseudomonadota</taxon>
        <taxon>Gammaproteobacteria</taxon>
        <taxon>Pseudomonadales</taxon>
        <taxon>Pseudomonadaceae</taxon>
        <taxon>Aquipseudomonas</taxon>
    </lineage>
</organism>
<sequence length="461" mass="51145">MVSRRQLLQRASLLGACLALPGRSLWAAETSRPIPWRNWSGVQSCLPLERAAPQNLDELVQLIRKATGKIRPVGSGHSFSALVPTNDTLLSLSHFSGLLAHDAQTLQAEFGAGTPMSTMGAPLRDVGQALINMADTDYQTLAGAIATSTHGTGIGFGSYSSNVCGLQLVSAAGEVLDCSREQNPELFAAARVSLGALGVVTKVRMQNRAAFRLRERQWLGKTEELLEDIDNLKRDNQHWEMLVVTHSDYALAVALNETEDPATPPVPPDEEGGNGFIDIIEGLDKHLSDSPGLRRSLLNNMRHLASFDDRVDASYEIFANVRNVRFNEMEYSVPAEHGPACLREILKRIDDGNLRTWMPVEYRYVKADDIPLSMFEGRDSCAISIHQHYSMDHHDFFAAIEPIFWKYQGRPHWGKLHSLGARQLQALYPRWKEFTELRQALDPQGRFVNAHLAGLFGLSLG</sequence>
<dbReference type="EMBL" id="JAOBYN010000011">
    <property type="protein sequence ID" value="MDH1055726.1"/>
    <property type="molecule type" value="Genomic_DNA"/>
</dbReference>
<gene>
    <name evidence="5" type="ORF">N5C05_13265</name>
</gene>